<keyword evidence="2" id="KW-1185">Reference proteome</keyword>
<evidence type="ECO:0000313" key="1">
    <source>
        <dbReference type="EMBL" id="SNC64727.1"/>
    </source>
</evidence>
<organism evidence="1 2">
    <name type="scientific">Kytococcus aerolatus</name>
    <dbReference type="NCBI Taxonomy" id="592308"/>
    <lineage>
        <taxon>Bacteria</taxon>
        <taxon>Bacillati</taxon>
        <taxon>Actinomycetota</taxon>
        <taxon>Actinomycetes</taxon>
        <taxon>Micrococcales</taxon>
        <taxon>Kytococcaceae</taxon>
        <taxon>Kytococcus</taxon>
    </lineage>
</organism>
<accession>A0A212TFA2</accession>
<protein>
    <recommendedName>
        <fullName evidence="3">DUF2332 domain-containing protein</fullName>
    </recommendedName>
</protein>
<sequence length="325" mass="35426">MRSVEGDLPTRDFYRNFAAHEAGDSPVFTAWAAGVAEDDEVLALLTELPEPKRQPNLVFAAARAHGAEASRPDYAPLRKVLTTRWPAVRSTIESRSTQTNEAARCATLLPALSRVEGPVALLEVGAAAGLCLLPDRYSYRFTGDAELTLDPVDGPSSVVLECELRGLPAPERLPEVVWRGGLDLNPLDVRDREATDWLETLVWPEHEERRERLRAAVGVARSEEIHLVRGDLLAGLPALVAQARRAAPGATVVVQHSAVLAYVPPRVRAEFADLVRAEADLWLANEGASILPGMPRSPRASSFVLAQDGTPAYFTHHHGRWAQAL</sequence>
<name>A0A212TFA2_9MICO</name>
<gene>
    <name evidence="1" type="ORF">SAMN05445756_1170</name>
</gene>
<dbReference type="AlphaFoldDB" id="A0A212TFA2"/>
<evidence type="ECO:0000313" key="2">
    <source>
        <dbReference type="Proteomes" id="UP000198122"/>
    </source>
</evidence>
<dbReference type="OrthoDB" id="8899077at2"/>
<dbReference type="Pfam" id="PF10094">
    <property type="entry name" value="DUF2332"/>
    <property type="match status" value="1"/>
</dbReference>
<dbReference type="InterPro" id="IPR011200">
    <property type="entry name" value="UCP012608"/>
</dbReference>
<reference evidence="1 2" key="1">
    <citation type="submission" date="2017-06" db="EMBL/GenBank/DDBJ databases">
        <authorList>
            <person name="Kim H.J."/>
            <person name="Triplett B.A."/>
        </authorList>
    </citation>
    <scope>NUCLEOTIDE SEQUENCE [LARGE SCALE GENOMIC DNA]</scope>
    <source>
        <strain evidence="1 2">DSM 22179</strain>
    </source>
</reference>
<evidence type="ECO:0008006" key="3">
    <source>
        <dbReference type="Google" id="ProtNLM"/>
    </source>
</evidence>
<dbReference type="EMBL" id="FYEZ01000001">
    <property type="protein sequence ID" value="SNC64727.1"/>
    <property type="molecule type" value="Genomic_DNA"/>
</dbReference>
<proteinExistence type="predicted"/>
<dbReference type="RefSeq" id="WP_012801650.1">
    <property type="nucleotide sequence ID" value="NZ_FYEZ01000001.1"/>
</dbReference>
<dbReference type="Proteomes" id="UP000198122">
    <property type="component" value="Unassembled WGS sequence"/>
</dbReference>